<feature type="transmembrane region" description="Helical" evidence="10">
    <location>
        <begin position="348"/>
        <end position="367"/>
    </location>
</feature>
<dbReference type="NCBIfam" id="NF006341">
    <property type="entry name" value="PRK08568.1-5"/>
    <property type="match status" value="1"/>
</dbReference>
<dbReference type="InterPro" id="IPR019561">
    <property type="entry name" value="Translocon_Sec61/SecY_plug_dom"/>
</dbReference>
<sequence>MSLVRQIVSKMNKGIPEVERPKRSPTLKEKLAWTGLVLIVYYFLTQVPLYGVPRGGLDYLAQIRVIFAGAQGSIVELGIGPIVTAGIVLELLVGSKIVKLDLTDPEDRKFFQEAQRVAAIFFILFEVSAYTLGGRFGNLTTQQALMTIAQLSLGSFLLMMLDDLVAKWGIGSGISLFILAGVAQEAIWSMFSPKIEPTTKRYVGAIPALIAEGVGAIYRGSLPGLVGLISTFVVFIAVIWAYEVRVNISIAHSLYGGLRTKYPIRLLYVSNVPIIFASALLGDIDILAKIAWSRLGSETSGWAKYLVDFLGRYEADPVSGSVVPVQGLAYYLATPHGPSVLVQDPIRAIVYIVILIASCMAFAKIWVMTAGMDPRTISEQLVRQGIVVPGRRASAKVVARTIEKYIEAVTYLGGILVGLLAALANFTGAFGTGSGILLAVTIIAGLYERLAQERTLEMYPRLKRFIG</sequence>
<keyword evidence="3 10" id="KW-0813">Transport</keyword>
<dbReference type="SUPFAM" id="SSF103491">
    <property type="entry name" value="Preprotein translocase SecY subunit"/>
    <property type="match status" value="1"/>
</dbReference>
<dbReference type="Pfam" id="PF10559">
    <property type="entry name" value="Plug_translocon"/>
    <property type="match status" value="1"/>
</dbReference>
<dbReference type="GO" id="GO:0005886">
    <property type="term" value="C:plasma membrane"/>
    <property type="evidence" value="ECO:0007669"/>
    <property type="project" value="UniProtKB-SubCell"/>
</dbReference>
<dbReference type="GO" id="GO:0012505">
    <property type="term" value="C:endomembrane system"/>
    <property type="evidence" value="ECO:0007669"/>
    <property type="project" value="UniProtKB-SubCell"/>
</dbReference>
<dbReference type="InterPro" id="IPR026593">
    <property type="entry name" value="SecY"/>
</dbReference>
<dbReference type="GeneID" id="6094849"/>
<evidence type="ECO:0000256" key="9">
    <source>
        <dbReference type="ARBA" id="ARBA00023136"/>
    </source>
</evidence>
<evidence type="ECO:0000313" key="14">
    <source>
        <dbReference type="Proteomes" id="UP000278149"/>
    </source>
</evidence>
<evidence type="ECO:0000313" key="13">
    <source>
        <dbReference type="EMBL" id="RSN69119.1"/>
    </source>
</evidence>
<keyword evidence="4 10" id="KW-1003">Cell membrane</keyword>
<keyword evidence="5 10" id="KW-0812">Transmembrane</keyword>
<evidence type="ECO:0000256" key="5">
    <source>
        <dbReference type="ARBA" id="ARBA00022692"/>
    </source>
</evidence>
<name>A0A429G5P4_9CREN</name>
<dbReference type="NCBIfam" id="TIGR00967">
    <property type="entry name" value="3a0501s007"/>
    <property type="match status" value="1"/>
</dbReference>
<evidence type="ECO:0000256" key="4">
    <source>
        <dbReference type="ARBA" id="ARBA00022475"/>
    </source>
</evidence>
<feature type="transmembrane region" description="Helical" evidence="10">
    <location>
        <begin position="405"/>
        <end position="423"/>
    </location>
</feature>
<feature type="transmembrane region" description="Helical" evidence="10">
    <location>
        <begin position="73"/>
        <end position="94"/>
    </location>
</feature>
<accession>A0A429G5P4</accession>
<dbReference type="InterPro" id="IPR002208">
    <property type="entry name" value="SecY/SEC61-alpha"/>
</dbReference>
<dbReference type="OMA" id="PMMRQMF"/>
<feature type="domain" description="Translocon Sec61/SecY plug" evidence="12">
    <location>
        <begin position="39"/>
        <end position="72"/>
    </location>
</feature>
<feature type="transmembrane region" description="Helical" evidence="10">
    <location>
        <begin position="262"/>
        <end position="282"/>
    </location>
</feature>
<proteinExistence type="inferred from homology"/>
<evidence type="ECO:0000256" key="6">
    <source>
        <dbReference type="ARBA" id="ARBA00022927"/>
    </source>
</evidence>
<dbReference type="Gene3D" id="1.10.3370.10">
    <property type="entry name" value="SecY subunit domain"/>
    <property type="match status" value="1"/>
</dbReference>
<organism evidence="13 14">
    <name type="scientific">Candidatus Korarchaeum cryptofilum</name>
    <dbReference type="NCBI Taxonomy" id="498846"/>
    <lineage>
        <taxon>Archaea</taxon>
        <taxon>Thermoproteota</taxon>
        <taxon>Candidatus Korarchaeia</taxon>
        <taxon>Candidatus Korarchaeales</taxon>
        <taxon>Candidatus Korarchaeaceae</taxon>
        <taxon>Candidatus Korarchaeum</taxon>
    </lineage>
</organism>
<dbReference type="PRINTS" id="PR00303">
    <property type="entry name" value="SECYTRNLCASE"/>
</dbReference>
<comment type="subcellular location">
    <subcellularLocation>
        <location evidence="10">Cell membrane</location>
        <topology evidence="10">Multi-pass membrane protein</topology>
    </subcellularLocation>
    <subcellularLocation>
        <location evidence="1">Endomembrane system</location>
        <topology evidence="1">Multi-pass membrane protein</topology>
    </subcellularLocation>
</comment>
<comment type="subunit">
    <text evidence="10">Component of the Sec protein translocase complex. Heterotrimer consisting of alpha (SecY), beta (SecG) and gamma (SecE) subunits. The heterotrimers can form oligomers, although 1 heterotrimer is thought to be able to translocate proteins. Interacts with the ribosome. May interact with SecDF, and other proteins may be involved.</text>
</comment>
<dbReference type="RefSeq" id="WP_012310215.1">
    <property type="nucleotide sequence ID" value="NZ_RCOR01000022.1"/>
</dbReference>
<dbReference type="PROSITE" id="PS00755">
    <property type="entry name" value="SECY_1"/>
    <property type="match status" value="1"/>
</dbReference>
<feature type="transmembrane region" description="Helical" evidence="10">
    <location>
        <begin position="429"/>
        <end position="447"/>
    </location>
</feature>
<evidence type="ECO:0000256" key="1">
    <source>
        <dbReference type="ARBA" id="ARBA00004127"/>
    </source>
</evidence>
<feature type="transmembrane region" description="Helical" evidence="10">
    <location>
        <begin position="224"/>
        <end position="242"/>
    </location>
</feature>
<dbReference type="GO" id="GO:0006605">
    <property type="term" value="P:protein targeting"/>
    <property type="evidence" value="ECO:0007669"/>
    <property type="project" value="UniProtKB-UniRule"/>
</dbReference>
<dbReference type="InterPro" id="IPR023201">
    <property type="entry name" value="SecY_dom_sf"/>
</dbReference>
<dbReference type="PIRSF" id="PIRSF004557">
    <property type="entry name" value="SecY"/>
    <property type="match status" value="1"/>
</dbReference>
<comment type="function">
    <text evidence="10">The central subunit of the protein translocation channel SecYEG. Consists of two halves formed by TMs 1-5 and 6-10. These two domains form a lateral gate at the front which open onto the bilayer between TMs 2 and 7, and are clamped together by SecE at the back. The channel is closed by both a pore ring composed of hydrophobic SecY resides and a short helix (helix 2A) on the extracellular side of the membrane which forms a plug. The plug probably moves laterally to allow the channel to open. The ring and the pore may move independently.</text>
</comment>
<evidence type="ECO:0000256" key="11">
    <source>
        <dbReference type="RuleBase" id="RU004349"/>
    </source>
</evidence>
<dbReference type="HAMAP" id="MF_01465">
    <property type="entry name" value="SecY"/>
    <property type="match status" value="1"/>
</dbReference>
<comment type="caution">
    <text evidence="13">The sequence shown here is derived from an EMBL/GenBank/DDBJ whole genome shotgun (WGS) entry which is preliminary data.</text>
</comment>
<dbReference type="Pfam" id="PF00344">
    <property type="entry name" value="SecY"/>
    <property type="match status" value="1"/>
</dbReference>
<feature type="transmembrane region" description="Helical" evidence="10">
    <location>
        <begin position="144"/>
        <end position="162"/>
    </location>
</feature>
<dbReference type="InterPro" id="IPR030659">
    <property type="entry name" value="SecY_CS"/>
</dbReference>
<feature type="transmembrane region" description="Helical" evidence="10">
    <location>
        <begin position="114"/>
        <end position="132"/>
    </location>
</feature>
<evidence type="ECO:0000256" key="10">
    <source>
        <dbReference type="HAMAP-Rule" id="MF_01465"/>
    </source>
</evidence>
<keyword evidence="9 10" id="KW-0472">Membrane</keyword>
<reference evidence="13 14" key="1">
    <citation type="submission" date="2018-10" db="EMBL/GenBank/DDBJ databases">
        <title>Co-occurring genomic capacity for anaerobic methane metabolism and dissimilatory sulfite reduction discovered in the Korarchaeota.</title>
        <authorList>
            <person name="Mckay L.J."/>
            <person name="Dlakic M."/>
            <person name="Fields M.W."/>
            <person name="Delmont T.O."/>
            <person name="Eren A.M."/>
            <person name="Jay Z.J."/>
            <person name="Klingelsmith K.B."/>
            <person name="Rusch D.B."/>
            <person name="Inskeep W.P."/>
        </authorList>
    </citation>
    <scope>NUCLEOTIDE SEQUENCE [LARGE SCALE GENOMIC DNA]</scope>
    <source>
        <strain evidence="13 14">WS</strain>
    </source>
</reference>
<evidence type="ECO:0000256" key="3">
    <source>
        <dbReference type="ARBA" id="ARBA00022448"/>
    </source>
</evidence>
<dbReference type="EMBL" id="RCOR01000022">
    <property type="protein sequence ID" value="RSN69119.1"/>
    <property type="molecule type" value="Genomic_DNA"/>
</dbReference>
<keyword evidence="7 10" id="KW-1133">Transmembrane helix</keyword>
<feature type="transmembrane region" description="Helical" evidence="10">
    <location>
        <begin position="31"/>
        <end position="52"/>
    </location>
</feature>
<gene>
    <name evidence="10 13" type="primary">secY</name>
    <name evidence="13" type="ORF">D9Q81_04860</name>
</gene>
<evidence type="ECO:0000256" key="7">
    <source>
        <dbReference type="ARBA" id="ARBA00022989"/>
    </source>
</evidence>
<feature type="transmembrane region" description="Helical" evidence="10">
    <location>
        <begin position="168"/>
        <end position="190"/>
    </location>
</feature>
<dbReference type="AlphaFoldDB" id="A0A429G5P4"/>
<evidence type="ECO:0000256" key="8">
    <source>
        <dbReference type="ARBA" id="ARBA00023010"/>
    </source>
</evidence>
<dbReference type="GO" id="GO:0065002">
    <property type="term" value="P:intracellular protein transmembrane transport"/>
    <property type="evidence" value="ECO:0007669"/>
    <property type="project" value="UniProtKB-UniRule"/>
</dbReference>
<dbReference type="PANTHER" id="PTHR10906">
    <property type="entry name" value="SECY/SEC61-ALPHA FAMILY MEMBER"/>
    <property type="match status" value="1"/>
</dbReference>
<protein>
    <recommendedName>
        <fullName evidence="10">Protein translocase subunit SecY</fullName>
    </recommendedName>
    <alternativeName>
        <fullName evidence="10">Protein transport protein SEC61 subunit alpha homolog</fullName>
    </alternativeName>
</protein>
<dbReference type="Proteomes" id="UP000278149">
    <property type="component" value="Unassembled WGS sequence"/>
</dbReference>
<comment type="similarity">
    <text evidence="2 10 11">Belongs to the SecY/SEC61-alpha family.</text>
</comment>
<keyword evidence="6 10" id="KW-0653">Protein transport</keyword>
<keyword evidence="8 10" id="KW-0811">Translocation</keyword>
<evidence type="ECO:0000259" key="12">
    <source>
        <dbReference type="Pfam" id="PF10559"/>
    </source>
</evidence>
<evidence type="ECO:0000256" key="2">
    <source>
        <dbReference type="ARBA" id="ARBA00005751"/>
    </source>
</evidence>